<dbReference type="RefSeq" id="XP_018386197.1">
    <property type="nucleotide sequence ID" value="XM_018523559.1"/>
</dbReference>
<evidence type="ECO:0000313" key="1">
    <source>
        <dbReference type="EMBL" id="OAG20776.1"/>
    </source>
</evidence>
<dbReference type="AlphaFoldDB" id="A0A177DMS2"/>
<dbReference type="Proteomes" id="UP000077248">
    <property type="component" value="Unassembled WGS sequence"/>
</dbReference>
<accession>A0A177DMS2</accession>
<name>A0A177DMS2_ALTAL</name>
<dbReference type="VEuPathDB" id="FungiDB:CC77DRAFT_1008803"/>
<dbReference type="KEGG" id="aalt:CC77DRAFT_1008803"/>
<dbReference type="GeneID" id="29109153"/>
<keyword evidence="2" id="KW-1185">Reference proteome</keyword>
<evidence type="ECO:0000313" key="2">
    <source>
        <dbReference type="Proteomes" id="UP000077248"/>
    </source>
</evidence>
<reference evidence="1 2" key="1">
    <citation type="submission" date="2016-05" db="EMBL/GenBank/DDBJ databases">
        <title>Comparative analysis of secretome profiles of manganese(II)-oxidizing ascomycete fungi.</title>
        <authorList>
            <consortium name="DOE Joint Genome Institute"/>
            <person name="Zeiner C.A."/>
            <person name="Purvine S.O."/>
            <person name="Zink E.M."/>
            <person name="Wu S."/>
            <person name="Pasa-Tolic L."/>
            <person name="Chaput D.L."/>
            <person name="Haridas S."/>
            <person name="Grigoriev I.V."/>
            <person name="Santelli C.M."/>
            <person name="Hansel C.M."/>
        </authorList>
    </citation>
    <scope>NUCLEOTIDE SEQUENCE [LARGE SCALE GENOMIC DNA]</scope>
    <source>
        <strain evidence="1 2">SRC1lrK2f</strain>
    </source>
</reference>
<dbReference type="EMBL" id="KV441478">
    <property type="protein sequence ID" value="OAG20776.1"/>
    <property type="molecule type" value="Genomic_DNA"/>
</dbReference>
<gene>
    <name evidence="1" type="ORF">CC77DRAFT_1008803</name>
</gene>
<protein>
    <submittedName>
        <fullName evidence="1">Uncharacterized protein</fullName>
    </submittedName>
</protein>
<sequence length="158" mass="16942">MTGVVVVLGTETIHCVNNLLLRQRRFHSGCCGMRYGRCSGKLLRDSGSVDKFAGVGTAAGSASSASAPSPTTEALCRFKTIESERGPSHSDLKNFAVIVEYDLFVQVWTWSSGYHLFHHRDEKKALASVSCGEATVVRLVGALMKDTVAVGVVRPGIV</sequence>
<proteinExistence type="predicted"/>
<organism evidence="1 2">
    <name type="scientific">Alternaria alternata</name>
    <name type="common">Alternaria rot fungus</name>
    <name type="synonym">Torula alternata</name>
    <dbReference type="NCBI Taxonomy" id="5599"/>
    <lineage>
        <taxon>Eukaryota</taxon>
        <taxon>Fungi</taxon>
        <taxon>Dikarya</taxon>
        <taxon>Ascomycota</taxon>
        <taxon>Pezizomycotina</taxon>
        <taxon>Dothideomycetes</taxon>
        <taxon>Pleosporomycetidae</taxon>
        <taxon>Pleosporales</taxon>
        <taxon>Pleosporineae</taxon>
        <taxon>Pleosporaceae</taxon>
        <taxon>Alternaria</taxon>
        <taxon>Alternaria sect. Alternaria</taxon>
        <taxon>Alternaria alternata complex</taxon>
    </lineage>
</organism>